<reference evidence="2 3" key="1">
    <citation type="journal article" date="2024" name="Commun. Biol.">
        <title>Comparative genomic analysis of thermophilic fungi reveals convergent evolutionary adaptations and gene losses.</title>
        <authorList>
            <person name="Steindorff A.S."/>
            <person name="Aguilar-Pontes M.V."/>
            <person name="Robinson A.J."/>
            <person name="Andreopoulos B."/>
            <person name="LaButti K."/>
            <person name="Kuo A."/>
            <person name="Mondo S."/>
            <person name="Riley R."/>
            <person name="Otillar R."/>
            <person name="Haridas S."/>
            <person name="Lipzen A."/>
            <person name="Grimwood J."/>
            <person name="Schmutz J."/>
            <person name="Clum A."/>
            <person name="Reid I.D."/>
            <person name="Moisan M.C."/>
            <person name="Butler G."/>
            <person name="Nguyen T.T.M."/>
            <person name="Dewar K."/>
            <person name="Conant G."/>
            <person name="Drula E."/>
            <person name="Henrissat B."/>
            <person name="Hansel C."/>
            <person name="Singer S."/>
            <person name="Hutchinson M.I."/>
            <person name="de Vries R.P."/>
            <person name="Natvig D.O."/>
            <person name="Powell A.J."/>
            <person name="Tsang A."/>
            <person name="Grigoriev I.V."/>
        </authorList>
    </citation>
    <scope>NUCLEOTIDE SEQUENCE [LARGE SCALE GENOMIC DNA]</scope>
    <source>
        <strain evidence="2 3">CBS 620.91</strain>
    </source>
</reference>
<feature type="chain" id="PRO_5046067390" description="Clock-controlled pheromone ccg-4" evidence="1">
    <location>
        <begin position="17"/>
        <end position="348"/>
    </location>
</feature>
<comment type="caution">
    <text evidence="2">The sequence shown here is derived from an EMBL/GenBank/DDBJ whole genome shotgun (WGS) entry which is preliminary data.</text>
</comment>
<gene>
    <name evidence="2" type="ORF">VTJ49DRAFT_6072</name>
</gene>
<organism evidence="2 3">
    <name type="scientific">Humicola insolens</name>
    <name type="common">Soft-rot fungus</name>
    <dbReference type="NCBI Taxonomy" id="85995"/>
    <lineage>
        <taxon>Eukaryota</taxon>
        <taxon>Fungi</taxon>
        <taxon>Dikarya</taxon>
        <taxon>Ascomycota</taxon>
        <taxon>Pezizomycotina</taxon>
        <taxon>Sordariomycetes</taxon>
        <taxon>Sordariomycetidae</taxon>
        <taxon>Sordariales</taxon>
        <taxon>Chaetomiaceae</taxon>
        <taxon>Mycothermus</taxon>
    </lineage>
</organism>
<keyword evidence="3" id="KW-1185">Reference proteome</keyword>
<evidence type="ECO:0000313" key="2">
    <source>
        <dbReference type="EMBL" id="KAL1842090.1"/>
    </source>
</evidence>
<evidence type="ECO:0000256" key="1">
    <source>
        <dbReference type="SAM" id="SignalP"/>
    </source>
</evidence>
<feature type="signal peptide" evidence="1">
    <location>
        <begin position="1"/>
        <end position="16"/>
    </location>
</feature>
<evidence type="ECO:0000313" key="3">
    <source>
        <dbReference type="Proteomes" id="UP001583172"/>
    </source>
</evidence>
<accession>A0ABR3VJY5</accession>
<sequence length="348" mass="38747">MKFTLPIALLAVTASAAVVDQDKRYCEAEGQSCHTVKRAAEAFSEAIRENAGLVTREETSSELSYIARRQLHELALAVAASHENPRSFYDSIATPATADKATEKRDAEPGWCTQFLGMPCWKRTEKDLPTKVRRDPAPGWCTQFLGMPCWKREEPATPVRRDPEPGWCTQFLGMPCWKREQSPAAGNEVAKREPEGCTQANGVPCWHKRDEVTHVPRDVATPVRRDPAPGWCTQFLGMPCWKRDAQVEAREPDRHCSRFTGGSCWKRDGSETALEEVKRCTSEGQACWKAKRAAVAVVNAIDAGNAIKMKRNPDWKREASCSAPDGLCTKATRDLHAMYNAARSILEA</sequence>
<protein>
    <recommendedName>
        <fullName evidence="4">Clock-controlled pheromone ccg-4</fullName>
    </recommendedName>
</protein>
<dbReference type="Proteomes" id="UP001583172">
    <property type="component" value="Unassembled WGS sequence"/>
</dbReference>
<dbReference type="EMBL" id="JAZGSY010000054">
    <property type="protein sequence ID" value="KAL1842090.1"/>
    <property type="molecule type" value="Genomic_DNA"/>
</dbReference>
<keyword evidence="1" id="KW-0732">Signal</keyword>
<evidence type="ECO:0008006" key="4">
    <source>
        <dbReference type="Google" id="ProtNLM"/>
    </source>
</evidence>
<name>A0ABR3VJY5_HUMIN</name>
<proteinExistence type="predicted"/>